<keyword evidence="4 6" id="KW-0472">Membrane</keyword>
<evidence type="ECO:0000256" key="6">
    <source>
        <dbReference type="SAM" id="Phobius"/>
    </source>
</evidence>
<evidence type="ECO:0000256" key="4">
    <source>
        <dbReference type="ARBA" id="ARBA00023136"/>
    </source>
</evidence>
<dbReference type="InterPro" id="IPR023299">
    <property type="entry name" value="ATPase_P-typ_cyto_dom_N"/>
</dbReference>
<dbReference type="Gene3D" id="3.40.50.1000">
    <property type="entry name" value="HAD superfamily/HAD-like"/>
    <property type="match status" value="2"/>
</dbReference>
<evidence type="ECO:0000313" key="9">
    <source>
        <dbReference type="Proteomes" id="UP000789572"/>
    </source>
</evidence>
<gene>
    <name evidence="8" type="ORF">POCULU_LOCUS4350</name>
</gene>
<dbReference type="Gene3D" id="3.40.1110.10">
    <property type="entry name" value="Calcium-transporting ATPase, cytoplasmic domain N"/>
    <property type="match status" value="1"/>
</dbReference>
<feature type="domain" description="Cation-transporting P-type ATPase C-terminal" evidence="7">
    <location>
        <begin position="993"/>
        <end position="1190"/>
    </location>
</feature>
<comment type="caution">
    <text evidence="8">The sequence shown here is derived from an EMBL/GenBank/DDBJ whole genome shotgun (WGS) entry which is preliminary data.</text>
</comment>
<reference evidence="8" key="1">
    <citation type="submission" date="2021-06" db="EMBL/GenBank/DDBJ databases">
        <authorList>
            <person name="Kallberg Y."/>
            <person name="Tangrot J."/>
            <person name="Rosling A."/>
        </authorList>
    </citation>
    <scope>NUCLEOTIDE SEQUENCE</scope>
    <source>
        <strain evidence="8">IA702</strain>
    </source>
</reference>
<feature type="transmembrane region" description="Helical" evidence="6">
    <location>
        <begin position="1042"/>
        <end position="1068"/>
    </location>
</feature>
<dbReference type="InterPro" id="IPR023298">
    <property type="entry name" value="ATPase_P-typ_TM_dom_sf"/>
</dbReference>
<dbReference type="InterPro" id="IPR039720">
    <property type="entry name" value="TMEM94"/>
</dbReference>
<keyword evidence="2 6" id="KW-0812">Transmembrane</keyword>
<organism evidence="8 9">
    <name type="scientific">Paraglomus occultum</name>
    <dbReference type="NCBI Taxonomy" id="144539"/>
    <lineage>
        <taxon>Eukaryota</taxon>
        <taxon>Fungi</taxon>
        <taxon>Fungi incertae sedis</taxon>
        <taxon>Mucoromycota</taxon>
        <taxon>Glomeromycotina</taxon>
        <taxon>Glomeromycetes</taxon>
        <taxon>Paraglomerales</taxon>
        <taxon>Paraglomeraceae</taxon>
        <taxon>Paraglomus</taxon>
    </lineage>
</organism>
<feature type="transmembrane region" description="Helical" evidence="6">
    <location>
        <begin position="291"/>
        <end position="308"/>
    </location>
</feature>
<evidence type="ECO:0000259" key="7">
    <source>
        <dbReference type="Pfam" id="PF00689"/>
    </source>
</evidence>
<protein>
    <submittedName>
        <fullName evidence="8">2312_t:CDS:1</fullName>
    </submittedName>
</protein>
<feature type="transmembrane region" description="Helical" evidence="6">
    <location>
        <begin position="328"/>
        <end position="348"/>
    </location>
</feature>
<comment type="subcellular location">
    <subcellularLocation>
        <location evidence="1">Membrane</location>
    </subcellularLocation>
</comment>
<feature type="transmembrane region" description="Helical" evidence="6">
    <location>
        <begin position="969"/>
        <end position="992"/>
    </location>
</feature>
<feature type="transmembrane region" description="Helical" evidence="6">
    <location>
        <begin position="1136"/>
        <end position="1158"/>
    </location>
</feature>
<dbReference type="InterPro" id="IPR006068">
    <property type="entry name" value="ATPase_P-typ_cation-transptr_C"/>
</dbReference>
<dbReference type="Gene3D" id="2.70.150.10">
    <property type="entry name" value="Calcium-transporting ATPase, cytoplasmic transduction domain A"/>
    <property type="match status" value="1"/>
</dbReference>
<feature type="region of interest" description="Disordered" evidence="5">
    <location>
        <begin position="1"/>
        <end position="32"/>
    </location>
</feature>
<dbReference type="PANTHER" id="PTHR13219">
    <property type="entry name" value="TRANSMEMBRANE PROTEIN 94"/>
    <property type="match status" value="1"/>
</dbReference>
<sequence>MSIPDDTYVSSTRTHKDAPVISSTRRSKSKDQELTSEEALRKLIQTANHILAEHRRSLPKISVLTWTREFLSRKDSKFTILSVILLIAFYIYGAIKSDRYQFRLTGILVEAIVILLMLAWNGFLYFREKRASLLELTLRVEKIIEQMQTTEIKNIQEIRVPFVPSITFTKVCRDGIESTIPTYLLVEGDIVELFFGDIAPCQMQFIAPTDADLSPSKLTLNTNEVFKPSFFSELKPQLLLDDHISNRGRYKFKIIETPWANNLKCVLDQRRPASVLCKQAQVLEDVFFKKAIVIIFAIVFLVNLPRFIVYEAMKSDRRNHALESLLVLPVYCILPILPFTFPTLWLVVRSFSNATVLVLFEALQISKTDYEDDDEVDEFDAEAPPPTKNVHLDRAAVWSKFRYLLTQWDLSALPRTKNLFQSLGSTTVICSLDREGTISSPYPSVKQIFFPIENEETTRLDVAEDPEMPFGVRFEDQDWSQYMSSLKPLGLNLLLNTNCGALQGRKRIDQHQKWSKLHRYAKTKPARQSCLCQLGKEIGFTDDALQAFVRRKEIYAFAPYHPSLLERIRDDQWELPIMVSLIYEEEGSGNYQLLSEGHAEVILDSCSDYWDGRGLKPMNQAMDKKISDFYQNAIVNDLQCIAYAYRPINTESGNPIPFLDSPSSSNIAFIMLPPSPEDYVLYASSGSNVFLSTSNPPSLSTTPTDLSRSQLIRQRHLQAGQLEANLHDFIFEDQVTQEDEEKFYREVINGQIFLSMATLGHEPKVDVRDFIEDLKLAGIRFVYFSQTAERESKAYAEELGLETDWNSCILLSSPGDANSSSYRETHDIKARLPRGVDSIRPHLKEVDDIPLHVSLFAECTPSTTLEMIKIFQEYGEVVCCIGSSLNAANTQAFAVADVSVAMEPMHTRVQMRNGMWYASGRGVKEGLAVGAMLNSLPCALFMQYDTSLYALTDVIREARRLMNAARNGATFLIGSYLATSILLILSSCLFLPPVFTGYQILWIMWIICPILALSFLFNPHEADTMTTMTGKNNEHLKDFKRFVIYFVLRFFLPICFCIAVFVSSLYYFDGQHDLSFVFRSYGNVDWLKWDNDRQWAVVYSQNCALFAFVWYLACTSSTFVHRTLSLRSFPPFKNKMWIAMFFASITLQSLFTLISLIIGPLSLSKLPFPVYVIGLLSPVLFIPVQELVKMHDKEEYTRFQKRSKLEFNTKLGMHSPI</sequence>
<dbReference type="Proteomes" id="UP000789572">
    <property type="component" value="Unassembled WGS sequence"/>
</dbReference>
<dbReference type="Pfam" id="PF00689">
    <property type="entry name" value="Cation_ATPase_C"/>
    <property type="match status" value="1"/>
</dbReference>
<keyword evidence="9" id="KW-1185">Reference proteome</keyword>
<dbReference type="SUPFAM" id="SSF81665">
    <property type="entry name" value="Calcium ATPase, transmembrane domain M"/>
    <property type="match status" value="1"/>
</dbReference>
<feature type="transmembrane region" description="Helical" evidence="6">
    <location>
        <begin position="107"/>
        <end position="126"/>
    </location>
</feature>
<evidence type="ECO:0000256" key="2">
    <source>
        <dbReference type="ARBA" id="ARBA00022692"/>
    </source>
</evidence>
<dbReference type="GO" id="GO:0016020">
    <property type="term" value="C:membrane"/>
    <property type="evidence" value="ECO:0007669"/>
    <property type="project" value="UniProtKB-SubCell"/>
</dbReference>
<evidence type="ECO:0000256" key="5">
    <source>
        <dbReference type="SAM" id="MobiDB-lite"/>
    </source>
</evidence>
<feature type="transmembrane region" description="Helical" evidence="6">
    <location>
        <begin position="1096"/>
        <end position="1115"/>
    </location>
</feature>
<dbReference type="SUPFAM" id="SSF81660">
    <property type="entry name" value="Metal cation-transporting ATPase, ATP-binding domain N"/>
    <property type="match status" value="1"/>
</dbReference>
<dbReference type="SUPFAM" id="SSF56784">
    <property type="entry name" value="HAD-like"/>
    <property type="match status" value="1"/>
</dbReference>
<proteinExistence type="predicted"/>
<dbReference type="InterPro" id="IPR036412">
    <property type="entry name" value="HAD-like_sf"/>
</dbReference>
<evidence type="ECO:0000256" key="3">
    <source>
        <dbReference type="ARBA" id="ARBA00022989"/>
    </source>
</evidence>
<evidence type="ECO:0000256" key="1">
    <source>
        <dbReference type="ARBA" id="ARBA00004370"/>
    </source>
</evidence>
<dbReference type="Gene3D" id="1.20.1110.10">
    <property type="entry name" value="Calcium-transporting ATPase, transmembrane domain"/>
    <property type="match status" value="2"/>
</dbReference>
<name>A0A9N9APM6_9GLOM</name>
<dbReference type="GO" id="GO:0000166">
    <property type="term" value="F:nucleotide binding"/>
    <property type="evidence" value="ECO:0007669"/>
    <property type="project" value="InterPro"/>
</dbReference>
<dbReference type="AlphaFoldDB" id="A0A9N9APM6"/>
<keyword evidence="3 6" id="KW-1133">Transmembrane helix</keyword>
<feature type="transmembrane region" description="Helical" evidence="6">
    <location>
        <begin position="78"/>
        <end position="95"/>
    </location>
</feature>
<dbReference type="Pfam" id="PF13246">
    <property type="entry name" value="Cation_ATPase"/>
    <property type="match status" value="1"/>
</dbReference>
<dbReference type="OrthoDB" id="5568754at2759"/>
<dbReference type="InterPro" id="IPR023214">
    <property type="entry name" value="HAD_sf"/>
</dbReference>
<feature type="transmembrane region" description="Helical" evidence="6">
    <location>
        <begin position="998"/>
        <end position="1018"/>
    </location>
</feature>
<evidence type="ECO:0000313" key="8">
    <source>
        <dbReference type="EMBL" id="CAG8537122.1"/>
    </source>
</evidence>
<dbReference type="PANTHER" id="PTHR13219:SF6">
    <property type="entry name" value="TRANSMEMBRANE PROTEIN 94"/>
    <property type="match status" value="1"/>
</dbReference>
<accession>A0A9N9APM6</accession>
<feature type="transmembrane region" description="Helical" evidence="6">
    <location>
        <begin position="1170"/>
        <end position="1188"/>
    </location>
</feature>
<dbReference type="EMBL" id="CAJVPJ010000557">
    <property type="protein sequence ID" value="CAG8537122.1"/>
    <property type="molecule type" value="Genomic_DNA"/>
</dbReference>